<dbReference type="EMBL" id="VBOZ01000030">
    <property type="protein sequence ID" value="TMQ63555.1"/>
    <property type="molecule type" value="Genomic_DNA"/>
</dbReference>
<evidence type="ECO:0000313" key="2">
    <source>
        <dbReference type="EMBL" id="TMQ63555.1"/>
    </source>
</evidence>
<feature type="transmembrane region" description="Helical" evidence="1">
    <location>
        <begin position="98"/>
        <end position="119"/>
    </location>
</feature>
<feature type="transmembrane region" description="Helical" evidence="1">
    <location>
        <begin position="177"/>
        <end position="197"/>
    </location>
</feature>
<feature type="transmembrane region" description="Helical" evidence="1">
    <location>
        <begin position="274"/>
        <end position="291"/>
    </location>
</feature>
<dbReference type="SUPFAM" id="SSF55781">
    <property type="entry name" value="GAF domain-like"/>
    <property type="match status" value="1"/>
</dbReference>
<feature type="transmembrane region" description="Helical" evidence="1">
    <location>
        <begin position="6"/>
        <end position="25"/>
    </location>
</feature>
<keyword evidence="1" id="KW-1133">Transmembrane helix</keyword>
<keyword evidence="1" id="KW-0812">Transmembrane</keyword>
<dbReference type="InterPro" id="IPR029016">
    <property type="entry name" value="GAF-like_dom_sf"/>
</dbReference>
<dbReference type="Gene3D" id="3.30.450.40">
    <property type="match status" value="1"/>
</dbReference>
<keyword evidence="1" id="KW-0472">Membrane</keyword>
<sequence>MSFDILILVSGGILAILGGGLLVFMSPGRYPSLIAAAALASLGLLQFGWARAIYDVLGPGGESWFELSLALALPVSLCWMLLSRTLGVGTNPGQLGGWRYYIVAQALLSICGLVAVGAFPPRATLAFDLNGTSFPLRPICTGMLVAILLNLILLTASFESTYLTFPRAQRHAFRPGLAGILLASGFFTYASVSSVLAGRVTAADLSLGAIPIACLSLLLPVSLIHGRIGEARTRRADRSLTRTASLTIAVGYLVAATALIAITRATGWSVARGLWLLVALGGALGTAALAVSNRLQRRVRRLVDPHLLARRGEYYTLSARAAESVQPTRSIAELCDLIPPNARELVGADPVTLFLADEQQARFVVVASTLDPAPAVSVRDSDPLARELMRTGRSIQLRGRTDDLEFIPIYVENAAQIAACRATSAAPITREEELYAFLLCGDPAGGEGIARRPLLPLLDLVCRRYSAQVDRLVPGGFRSRPSPDEDI</sequence>
<comment type="caution">
    <text evidence="2">The sequence shown here is derived from an EMBL/GenBank/DDBJ whole genome shotgun (WGS) entry which is preliminary data.</text>
</comment>
<feature type="transmembrane region" description="Helical" evidence="1">
    <location>
        <begin position="139"/>
        <end position="165"/>
    </location>
</feature>
<gene>
    <name evidence="2" type="ORF">E6K79_09940</name>
</gene>
<feature type="transmembrane region" description="Helical" evidence="1">
    <location>
        <begin position="32"/>
        <end position="52"/>
    </location>
</feature>
<feature type="transmembrane region" description="Helical" evidence="1">
    <location>
        <begin position="209"/>
        <end position="228"/>
    </location>
</feature>
<feature type="transmembrane region" description="Helical" evidence="1">
    <location>
        <begin position="240"/>
        <end position="262"/>
    </location>
</feature>
<protein>
    <submittedName>
        <fullName evidence="2">GAF domain-containing protein</fullName>
    </submittedName>
</protein>
<name>A0A538TIW5_UNCEI</name>
<accession>A0A538TIW5</accession>
<proteinExistence type="predicted"/>
<evidence type="ECO:0000256" key="1">
    <source>
        <dbReference type="SAM" id="Phobius"/>
    </source>
</evidence>
<dbReference type="AlphaFoldDB" id="A0A538TIW5"/>
<dbReference type="Proteomes" id="UP000317691">
    <property type="component" value="Unassembled WGS sequence"/>
</dbReference>
<reference evidence="2 3" key="1">
    <citation type="journal article" date="2019" name="Nat. Microbiol.">
        <title>Mediterranean grassland soil C-N compound turnover is dependent on rainfall and depth, and is mediated by genomically divergent microorganisms.</title>
        <authorList>
            <person name="Diamond S."/>
            <person name="Andeer P.F."/>
            <person name="Li Z."/>
            <person name="Crits-Christoph A."/>
            <person name="Burstein D."/>
            <person name="Anantharaman K."/>
            <person name="Lane K.R."/>
            <person name="Thomas B.C."/>
            <person name="Pan C."/>
            <person name="Northen T.R."/>
            <person name="Banfield J.F."/>
        </authorList>
    </citation>
    <scope>NUCLEOTIDE SEQUENCE [LARGE SCALE GENOMIC DNA]</scope>
    <source>
        <strain evidence="2">WS_9</strain>
    </source>
</reference>
<feature type="transmembrane region" description="Helical" evidence="1">
    <location>
        <begin position="64"/>
        <end position="86"/>
    </location>
</feature>
<organism evidence="2 3">
    <name type="scientific">Eiseniibacteriota bacterium</name>
    <dbReference type="NCBI Taxonomy" id="2212470"/>
    <lineage>
        <taxon>Bacteria</taxon>
        <taxon>Candidatus Eiseniibacteriota</taxon>
    </lineage>
</organism>
<evidence type="ECO:0000313" key="3">
    <source>
        <dbReference type="Proteomes" id="UP000317691"/>
    </source>
</evidence>